<dbReference type="Proteomes" id="UP000193411">
    <property type="component" value="Unassembled WGS sequence"/>
</dbReference>
<sequence>MPSSSLPSKTCHHSFNQLLYPNPKHSHPTQHHNDHLHCCLSIYSHNPCHPCGRPRRHAAAIHSSSDLHGRRHGRCHYHQARRHFPNANPSAMHYGPLPRGRRPRSLALGTANVPSRPARRDRPAWTVRQTWYLGSMTEDLHNSFIFGAKVIKASGKRSCEFPVPSNAATWRRDRTRDGKIEA</sequence>
<reference evidence="1 2" key="1">
    <citation type="submission" date="2016-07" db="EMBL/GenBank/DDBJ databases">
        <title>Pervasive Adenine N6-methylation of Active Genes in Fungi.</title>
        <authorList>
            <consortium name="DOE Joint Genome Institute"/>
            <person name="Mondo S.J."/>
            <person name="Dannebaum R.O."/>
            <person name="Kuo R.C."/>
            <person name="Labutti K."/>
            <person name="Haridas S."/>
            <person name="Kuo A."/>
            <person name="Salamov A."/>
            <person name="Ahrendt S.R."/>
            <person name="Lipzen A."/>
            <person name="Sullivan W."/>
            <person name="Andreopoulos W.B."/>
            <person name="Clum A."/>
            <person name="Lindquist E."/>
            <person name="Daum C."/>
            <person name="Ramamoorthy G.K."/>
            <person name="Gryganskyi A."/>
            <person name="Culley D."/>
            <person name="Magnuson J.K."/>
            <person name="James T.Y."/>
            <person name="O'Malley M.A."/>
            <person name="Stajich J.E."/>
            <person name="Spatafora J.W."/>
            <person name="Visel A."/>
            <person name="Grigoriev I.V."/>
        </authorList>
    </citation>
    <scope>NUCLEOTIDE SEQUENCE [LARGE SCALE GENOMIC DNA]</scope>
    <source>
        <strain evidence="1 2">PL171</strain>
    </source>
</reference>
<gene>
    <name evidence="1" type="ORF">BCR44DRAFT_1053588</name>
</gene>
<dbReference type="AlphaFoldDB" id="A0A1Y2HTP2"/>
<evidence type="ECO:0000313" key="2">
    <source>
        <dbReference type="Proteomes" id="UP000193411"/>
    </source>
</evidence>
<keyword evidence="2" id="KW-1185">Reference proteome</keyword>
<name>A0A1Y2HTP2_9FUNG</name>
<accession>A0A1Y2HTP2</accession>
<protein>
    <submittedName>
        <fullName evidence="1">Uncharacterized protein</fullName>
    </submittedName>
</protein>
<comment type="caution">
    <text evidence="1">The sequence shown here is derived from an EMBL/GenBank/DDBJ whole genome shotgun (WGS) entry which is preliminary data.</text>
</comment>
<dbReference type="EMBL" id="MCFL01000014">
    <property type="protein sequence ID" value="ORZ37151.1"/>
    <property type="molecule type" value="Genomic_DNA"/>
</dbReference>
<proteinExistence type="predicted"/>
<organism evidence="1 2">
    <name type="scientific">Catenaria anguillulae PL171</name>
    <dbReference type="NCBI Taxonomy" id="765915"/>
    <lineage>
        <taxon>Eukaryota</taxon>
        <taxon>Fungi</taxon>
        <taxon>Fungi incertae sedis</taxon>
        <taxon>Blastocladiomycota</taxon>
        <taxon>Blastocladiomycetes</taxon>
        <taxon>Blastocladiales</taxon>
        <taxon>Catenariaceae</taxon>
        <taxon>Catenaria</taxon>
    </lineage>
</organism>
<evidence type="ECO:0000313" key="1">
    <source>
        <dbReference type="EMBL" id="ORZ37151.1"/>
    </source>
</evidence>